<dbReference type="PANTHER" id="PTHR43586">
    <property type="entry name" value="CYSTEINE DESULFURASE"/>
    <property type="match status" value="1"/>
</dbReference>
<dbReference type="Pfam" id="PF00266">
    <property type="entry name" value="Aminotran_5"/>
    <property type="match status" value="1"/>
</dbReference>
<evidence type="ECO:0000256" key="5">
    <source>
        <dbReference type="ARBA" id="ARBA00022898"/>
    </source>
</evidence>
<accession>A0A0R2IJ15</accession>
<dbReference type="GO" id="GO:0030170">
    <property type="term" value="F:pyridoxal phosphate binding"/>
    <property type="evidence" value="ECO:0007669"/>
    <property type="project" value="UniProtKB-UniRule"/>
</dbReference>
<evidence type="ECO:0000256" key="2">
    <source>
        <dbReference type="ARBA" id="ARBA00010447"/>
    </source>
</evidence>
<sequence>MTIKRETLRKDFPILDRKVNEEPLLYLDNAATLQTPNQVLKKITEFYQKSHANVHRGVYTLAQEATQAYEQVREQVAAFIHAANAHEIVYTRSTTESLNLVASSFGELVVQEGDEILLTIMEHHSNLIPWQQLAKRKKAILKYVPLTVDQTLDVHAFKQQLTEKTKIVALAQTSNVLGVTNPVKKLVELAHQQHAYVVVDAAQTVAHHALDVQDLNVDFLAFSGHKMGAPTGIGVLYGKSELLKAMPPIQFGGEMIENVTKTTATWQPAPWKFEAGTPNIGGVIGLGAAIDYLNHLEMSWIAATEKKLMMHLLPELQKIEGLTIYGPQTVERHEGIVTFNLAHIHPHDVATGLDMLGVEVRAGHHCAQPLMAALGVESTVRASLSFYNSIAEMDRFVYALKMVKEFFNHESE</sequence>
<evidence type="ECO:0000259" key="9">
    <source>
        <dbReference type="Pfam" id="PF00266"/>
    </source>
</evidence>
<dbReference type="InterPro" id="IPR020578">
    <property type="entry name" value="Aminotrans_V_PyrdxlP_BS"/>
</dbReference>
<dbReference type="Gene3D" id="3.90.1150.10">
    <property type="entry name" value="Aspartate Aminotransferase, domain 1"/>
    <property type="match status" value="1"/>
</dbReference>
<dbReference type="PANTHER" id="PTHR43586:SF8">
    <property type="entry name" value="CYSTEINE DESULFURASE 1, CHLOROPLASTIC"/>
    <property type="match status" value="1"/>
</dbReference>
<evidence type="ECO:0000256" key="7">
    <source>
        <dbReference type="RuleBase" id="RU004504"/>
    </source>
</evidence>
<dbReference type="InterPro" id="IPR016454">
    <property type="entry name" value="Cysteine_dSase"/>
</dbReference>
<gene>
    <name evidence="10" type="ORF">IV80_GL000581</name>
</gene>
<organism evidence="10 11">
    <name type="scientific">Pediococcus cellicola</name>
    <dbReference type="NCBI Taxonomy" id="319652"/>
    <lineage>
        <taxon>Bacteria</taxon>
        <taxon>Bacillati</taxon>
        <taxon>Bacillota</taxon>
        <taxon>Bacilli</taxon>
        <taxon>Lactobacillales</taxon>
        <taxon>Lactobacillaceae</taxon>
        <taxon>Pediococcus</taxon>
    </lineage>
</organism>
<evidence type="ECO:0000256" key="4">
    <source>
        <dbReference type="ARBA" id="ARBA00022679"/>
    </source>
</evidence>
<evidence type="ECO:0000256" key="8">
    <source>
        <dbReference type="RuleBase" id="RU004506"/>
    </source>
</evidence>
<evidence type="ECO:0000313" key="10">
    <source>
        <dbReference type="EMBL" id="KRN64961.1"/>
    </source>
</evidence>
<dbReference type="InterPro" id="IPR010970">
    <property type="entry name" value="Cys_dSase_SufS"/>
</dbReference>
<dbReference type="AlphaFoldDB" id="A0A0R2IJ15"/>
<name>A0A0R2IJ15_9LACO</name>
<dbReference type="InterPro" id="IPR000192">
    <property type="entry name" value="Aminotrans_V_dom"/>
</dbReference>
<comment type="function">
    <text evidence="8">Catalyzes the removal of elemental sulfur and selenium atoms from L-cysteine, L-cystine, L-selenocysteine, and L-selenocystine to produce L-alanine.</text>
</comment>
<dbReference type="Proteomes" id="UP000051568">
    <property type="component" value="Unassembled WGS sequence"/>
</dbReference>
<dbReference type="InterPro" id="IPR015421">
    <property type="entry name" value="PyrdxlP-dep_Trfase_major"/>
</dbReference>
<keyword evidence="11" id="KW-1185">Reference proteome</keyword>
<comment type="caution">
    <text evidence="10">The sequence shown here is derived from an EMBL/GenBank/DDBJ whole genome shotgun (WGS) entry which is preliminary data.</text>
</comment>
<dbReference type="PIRSF" id="PIRSF005572">
    <property type="entry name" value="NifS"/>
    <property type="match status" value="1"/>
</dbReference>
<evidence type="ECO:0000256" key="1">
    <source>
        <dbReference type="ARBA" id="ARBA00001933"/>
    </source>
</evidence>
<dbReference type="EMBL" id="JQBR01000014">
    <property type="protein sequence ID" value="KRN64961.1"/>
    <property type="molecule type" value="Genomic_DNA"/>
</dbReference>
<dbReference type="STRING" id="319652.IV80_GL000581"/>
<dbReference type="EC" id="2.8.1.7" evidence="3 8"/>
<dbReference type="GO" id="GO:0031071">
    <property type="term" value="F:cysteine desulfurase activity"/>
    <property type="evidence" value="ECO:0007669"/>
    <property type="project" value="UniProtKB-UniRule"/>
</dbReference>
<evidence type="ECO:0000256" key="3">
    <source>
        <dbReference type="ARBA" id="ARBA00012239"/>
    </source>
</evidence>
<proteinExistence type="inferred from homology"/>
<comment type="similarity">
    <text evidence="2 8">Belongs to the class-V pyridoxal-phosphate-dependent aminotransferase family. Csd subfamily.</text>
</comment>
<dbReference type="InterPro" id="IPR015422">
    <property type="entry name" value="PyrdxlP-dep_Trfase_small"/>
</dbReference>
<dbReference type="SUPFAM" id="SSF53383">
    <property type="entry name" value="PLP-dependent transferases"/>
    <property type="match status" value="1"/>
</dbReference>
<dbReference type="PATRIC" id="fig|319652.3.peg.589"/>
<comment type="catalytic activity">
    <reaction evidence="6 8">
        <text>(sulfur carrier)-H + L-cysteine = (sulfur carrier)-SH + L-alanine</text>
        <dbReference type="Rhea" id="RHEA:43892"/>
        <dbReference type="Rhea" id="RHEA-COMP:14737"/>
        <dbReference type="Rhea" id="RHEA-COMP:14739"/>
        <dbReference type="ChEBI" id="CHEBI:29917"/>
        <dbReference type="ChEBI" id="CHEBI:35235"/>
        <dbReference type="ChEBI" id="CHEBI:57972"/>
        <dbReference type="ChEBI" id="CHEBI:64428"/>
        <dbReference type="EC" id="2.8.1.7"/>
    </reaction>
</comment>
<dbReference type="OrthoDB" id="9804366at2"/>
<evidence type="ECO:0000313" key="11">
    <source>
        <dbReference type="Proteomes" id="UP000051568"/>
    </source>
</evidence>
<protein>
    <recommendedName>
        <fullName evidence="3 8">Cysteine desulfurase</fullName>
        <ecNumber evidence="3 8">2.8.1.7</ecNumber>
    </recommendedName>
</protein>
<reference evidence="10 11" key="1">
    <citation type="journal article" date="2015" name="Genome Announc.">
        <title>Expanding the biotechnology potential of lactobacilli through comparative genomics of 213 strains and associated genera.</title>
        <authorList>
            <person name="Sun Z."/>
            <person name="Harris H.M."/>
            <person name="McCann A."/>
            <person name="Guo C."/>
            <person name="Argimon S."/>
            <person name="Zhang W."/>
            <person name="Yang X."/>
            <person name="Jeffery I.B."/>
            <person name="Cooney J.C."/>
            <person name="Kagawa T.F."/>
            <person name="Liu W."/>
            <person name="Song Y."/>
            <person name="Salvetti E."/>
            <person name="Wrobel A."/>
            <person name="Rasinkangas P."/>
            <person name="Parkhill J."/>
            <person name="Rea M.C."/>
            <person name="O'Sullivan O."/>
            <person name="Ritari J."/>
            <person name="Douillard F.P."/>
            <person name="Paul Ross R."/>
            <person name="Yang R."/>
            <person name="Briner A.E."/>
            <person name="Felis G.E."/>
            <person name="de Vos W.M."/>
            <person name="Barrangou R."/>
            <person name="Klaenhammer T.R."/>
            <person name="Caufield P.W."/>
            <person name="Cui Y."/>
            <person name="Zhang H."/>
            <person name="O'Toole P.W."/>
        </authorList>
    </citation>
    <scope>NUCLEOTIDE SEQUENCE [LARGE SCALE GENOMIC DNA]</scope>
    <source>
        <strain evidence="10 11">DSM 17757</strain>
    </source>
</reference>
<dbReference type="CDD" id="cd06453">
    <property type="entry name" value="SufS_like"/>
    <property type="match status" value="1"/>
</dbReference>
<dbReference type="Gene3D" id="3.40.640.10">
    <property type="entry name" value="Type I PLP-dependent aspartate aminotransferase-like (Major domain)"/>
    <property type="match status" value="1"/>
</dbReference>
<evidence type="ECO:0000256" key="6">
    <source>
        <dbReference type="ARBA" id="ARBA00050776"/>
    </source>
</evidence>
<dbReference type="GO" id="GO:0006534">
    <property type="term" value="P:cysteine metabolic process"/>
    <property type="evidence" value="ECO:0007669"/>
    <property type="project" value="UniProtKB-UniRule"/>
</dbReference>
<dbReference type="RefSeq" id="WP_057752777.1">
    <property type="nucleotide sequence ID" value="NZ_BJVH01000016.1"/>
</dbReference>
<comment type="cofactor">
    <cofactor evidence="1 7">
        <name>pyridoxal 5'-phosphate</name>
        <dbReference type="ChEBI" id="CHEBI:597326"/>
    </cofactor>
</comment>
<dbReference type="InterPro" id="IPR015424">
    <property type="entry name" value="PyrdxlP-dep_Trfase"/>
</dbReference>
<dbReference type="PROSITE" id="PS00595">
    <property type="entry name" value="AA_TRANSFER_CLASS_5"/>
    <property type="match status" value="1"/>
</dbReference>
<feature type="domain" description="Aminotransferase class V" evidence="9">
    <location>
        <begin position="26"/>
        <end position="396"/>
    </location>
</feature>
<keyword evidence="4 8" id="KW-0808">Transferase</keyword>
<dbReference type="NCBIfam" id="TIGR01979">
    <property type="entry name" value="sufS"/>
    <property type="match status" value="1"/>
</dbReference>
<keyword evidence="5 8" id="KW-0663">Pyridoxal phosphate</keyword>